<comment type="caution">
    <text evidence="1">The sequence shown here is derived from an EMBL/GenBank/DDBJ whole genome shotgun (WGS) entry which is preliminary data.</text>
</comment>
<reference evidence="1 2" key="1">
    <citation type="submission" date="2016-05" db="EMBL/GenBank/DDBJ databases">
        <title>Genomic and physiological characterization of Planctopirus sp. isolated from fresh water lake.</title>
        <authorList>
            <person name="Subhash Y."/>
            <person name="Ramana C."/>
        </authorList>
    </citation>
    <scope>NUCLEOTIDE SEQUENCE [LARGE SCALE GENOMIC DNA]</scope>
    <source>
        <strain evidence="1 2">JC280</strain>
    </source>
</reference>
<dbReference type="Proteomes" id="UP000094828">
    <property type="component" value="Unassembled WGS sequence"/>
</dbReference>
<keyword evidence="2" id="KW-1185">Reference proteome</keyword>
<evidence type="ECO:0000313" key="2">
    <source>
        <dbReference type="Proteomes" id="UP000094828"/>
    </source>
</evidence>
<dbReference type="AlphaFoldDB" id="A0A1C3E5G9"/>
<dbReference type="SUPFAM" id="SSF50998">
    <property type="entry name" value="Quinoprotein alcohol dehydrogenase-like"/>
    <property type="match status" value="1"/>
</dbReference>
<gene>
    <name evidence="1" type="ORF">A6X21_12075</name>
</gene>
<evidence type="ECO:0000313" key="1">
    <source>
        <dbReference type="EMBL" id="ODA28453.1"/>
    </source>
</evidence>
<dbReference type="InterPro" id="IPR015943">
    <property type="entry name" value="WD40/YVTN_repeat-like_dom_sf"/>
</dbReference>
<protein>
    <recommendedName>
        <fullName evidence="3">Anaphase-promoting complex subunit 4 WD40 domain-containing protein</fullName>
    </recommendedName>
</protein>
<name>A0A1C3E5G9_9PLAN</name>
<sequence length="303" mass="32480">MALWIAIVTQENMNWLQEGQGRLPVCLWSFTTDAPLADLKLARETGEVVASDHSGGIYLIDIEGRVRALTRLGQVAREVAFADNGATIAAVSGPSSLSLMNRKLSFQWTRQLPDSILATALAPYGEHVAVSLTDGMNAIYTLGNKKHATFQTPRPLKHLAFLGTETALIGAAEYGLISKIRLDGQILWSESLWSTVGGLAVTGNGESILLAGYMHGLQMFGNDGSSAGTLMLDGTASHVGQSFHQHRIYSATLEQHLACLSKAGDLVYLLGLPEPLHRLQVTAMGDAVIVGFPSGRIMKLAML</sequence>
<accession>A0A1C3E5G9</accession>
<dbReference type="STRING" id="1841610.A6X21_12075"/>
<proteinExistence type="predicted"/>
<dbReference type="InterPro" id="IPR011047">
    <property type="entry name" value="Quinoprotein_ADH-like_sf"/>
</dbReference>
<organism evidence="1 2">
    <name type="scientific">Planctopirus hydrillae</name>
    <dbReference type="NCBI Taxonomy" id="1841610"/>
    <lineage>
        <taxon>Bacteria</taxon>
        <taxon>Pseudomonadati</taxon>
        <taxon>Planctomycetota</taxon>
        <taxon>Planctomycetia</taxon>
        <taxon>Planctomycetales</taxon>
        <taxon>Planctomycetaceae</taxon>
        <taxon>Planctopirus</taxon>
    </lineage>
</organism>
<dbReference type="Gene3D" id="2.130.10.10">
    <property type="entry name" value="YVTN repeat-like/Quinoprotein amine dehydrogenase"/>
    <property type="match status" value="1"/>
</dbReference>
<dbReference type="EMBL" id="LYDR01000152">
    <property type="protein sequence ID" value="ODA28453.1"/>
    <property type="molecule type" value="Genomic_DNA"/>
</dbReference>
<evidence type="ECO:0008006" key="3">
    <source>
        <dbReference type="Google" id="ProtNLM"/>
    </source>
</evidence>